<proteinExistence type="predicted"/>
<reference evidence="1 2" key="1">
    <citation type="submission" date="2015-11" db="EMBL/GenBank/DDBJ databases">
        <title>Genome Sequence of Bacillus simplex strain VanAntwerpen2.</title>
        <authorList>
            <person name="Couger M.B."/>
        </authorList>
    </citation>
    <scope>NUCLEOTIDE SEQUENCE [LARGE SCALE GENOMIC DNA]</scope>
    <source>
        <strain evidence="1 2">VanAntwerpen02</strain>
    </source>
</reference>
<protein>
    <recommendedName>
        <fullName evidence="3">PqqD family protein</fullName>
    </recommendedName>
</protein>
<dbReference type="Proteomes" id="UP000064189">
    <property type="component" value="Unassembled WGS sequence"/>
</dbReference>
<evidence type="ECO:0000313" key="1">
    <source>
        <dbReference type="EMBL" id="KWW17639.1"/>
    </source>
</evidence>
<dbReference type="AlphaFoldDB" id="A0A125QRS7"/>
<organism evidence="1 2">
    <name type="scientific">Peribacillus simplex</name>
    <dbReference type="NCBI Taxonomy" id="1478"/>
    <lineage>
        <taxon>Bacteria</taxon>
        <taxon>Bacillati</taxon>
        <taxon>Bacillota</taxon>
        <taxon>Bacilli</taxon>
        <taxon>Bacillales</taxon>
        <taxon>Bacillaceae</taxon>
        <taxon>Peribacillus</taxon>
    </lineage>
</organism>
<dbReference type="RefSeq" id="WP_061142780.1">
    <property type="nucleotide sequence ID" value="NZ_LNNH01000027.1"/>
</dbReference>
<keyword evidence="2" id="KW-1185">Reference proteome</keyword>
<dbReference type="EMBL" id="LNNH01000027">
    <property type="protein sequence ID" value="KWW17639.1"/>
    <property type="molecule type" value="Genomic_DNA"/>
</dbReference>
<name>A0A125QRS7_9BACI</name>
<sequence length="121" mass="14506">MLRKRQSKKRNLLTMVPLLERRVTLEQGSAETTFLVIQRTNFVERMTIRYFKQPSVRKIKLDKFGAFAIKQMEYKCNVNQISEAMSEHFGEEAEPSLPRLMKFLEILEVHEWIVWDEEEQN</sequence>
<evidence type="ECO:0000313" key="2">
    <source>
        <dbReference type="Proteomes" id="UP000064189"/>
    </source>
</evidence>
<comment type="caution">
    <text evidence="1">The sequence shown here is derived from an EMBL/GenBank/DDBJ whole genome shotgun (WGS) entry which is preliminary data.</text>
</comment>
<accession>A0A125QRS7</accession>
<gene>
    <name evidence="1" type="ORF">AS888_21740</name>
</gene>
<evidence type="ECO:0008006" key="3">
    <source>
        <dbReference type="Google" id="ProtNLM"/>
    </source>
</evidence>